<proteinExistence type="predicted"/>
<dbReference type="InterPro" id="IPR001715">
    <property type="entry name" value="CH_dom"/>
</dbReference>
<reference evidence="3" key="1">
    <citation type="journal article" date="2023" name="Front. Mar. Sci.">
        <title>A new Merluccius polli reference genome to investigate the effects of global change in West African waters.</title>
        <authorList>
            <person name="Mateo J.L."/>
            <person name="Blanco-Fernandez C."/>
            <person name="Garcia-Vazquez E."/>
            <person name="Machado-Schiaffino G."/>
        </authorList>
    </citation>
    <scope>NUCLEOTIDE SEQUENCE</scope>
    <source>
        <strain evidence="3">C29</strain>
        <tissue evidence="3">Fin</tissue>
    </source>
</reference>
<dbReference type="Proteomes" id="UP001174136">
    <property type="component" value="Unassembled WGS sequence"/>
</dbReference>
<dbReference type="GO" id="GO:0008017">
    <property type="term" value="F:microtubule binding"/>
    <property type="evidence" value="ECO:0007669"/>
    <property type="project" value="InterPro"/>
</dbReference>
<dbReference type="EMBL" id="JAOPHQ010001888">
    <property type="protein sequence ID" value="KAK0149062.1"/>
    <property type="molecule type" value="Genomic_DNA"/>
</dbReference>
<keyword evidence="1" id="KW-0472">Membrane</keyword>
<keyword evidence="1" id="KW-0812">Transmembrane</keyword>
<dbReference type="InterPro" id="IPR027328">
    <property type="entry name" value="MAPRE"/>
</dbReference>
<keyword evidence="5" id="KW-1185">Reference proteome</keyword>
<feature type="domain" description="Calponin-homology (CH)" evidence="2">
    <location>
        <begin position="1"/>
        <end position="69"/>
    </location>
</feature>
<accession>A0AA47P770</accession>
<dbReference type="AlphaFoldDB" id="A0AA47P770"/>
<evidence type="ECO:0000313" key="4">
    <source>
        <dbReference type="EMBL" id="KAK0154260.1"/>
    </source>
</evidence>
<dbReference type="SUPFAM" id="SSF47576">
    <property type="entry name" value="Calponin-homology domain, CH-domain"/>
    <property type="match status" value="1"/>
</dbReference>
<organism evidence="3 5">
    <name type="scientific">Merluccius polli</name>
    <name type="common">Benguela hake</name>
    <name type="synonym">Merluccius cadenati</name>
    <dbReference type="NCBI Taxonomy" id="89951"/>
    <lineage>
        <taxon>Eukaryota</taxon>
        <taxon>Metazoa</taxon>
        <taxon>Chordata</taxon>
        <taxon>Craniata</taxon>
        <taxon>Vertebrata</taxon>
        <taxon>Euteleostomi</taxon>
        <taxon>Actinopterygii</taxon>
        <taxon>Neopterygii</taxon>
        <taxon>Teleostei</taxon>
        <taxon>Neoteleostei</taxon>
        <taxon>Acanthomorphata</taxon>
        <taxon>Zeiogadaria</taxon>
        <taxon>Gadariae</taxon>
        <taxon>Gadiformes</taxon>
        <taxon>Gadoidei</taxon>
        <taxon>Merlucciidae</taxon>
        <taxon>Merluccius</taxon>
    </lineage>
</organism>
<name>A0AA47P770_MERPO</name>
<dbReference type="PANTHER" id="PTHR10623">
    <property type="entry name" value="MICROTUBULE-ASSOCIATED PROTEIN RP/EB FAMILY MEMBER"/>
    <property type="match status" value="1"/>
</dbReference>
<gene>
    <name evidence="3" type="primary">Mapre3_0</name>
    <name evidence="4" type="synonym">Mapre3_3</name>
    <name evidence="4" type="ORF">N1851_003649</name>
    <name evidence="3" type="ORF">N1851_010417</name>
</gene>
<protein>
    <submittedName>
        <fullName evidence="3">Microtubule-associated protein RP/EB family member 3</fullName>
    </submittedName>
</protein>
<evidence type="ECO:0000259" key="2">
    <source>
        <dbReference type="PROSITE" id="PS50021"/>
    </source>
</evidence>
<dbReference type="EMBL" id="JAOPHQ010000574">
    <property type="protein sequence ID" value="KAK0154260.1"/>
    <property type="molecule type" value="Genomic_DNA"/>
</dbReference>
<evidence type="ECO:0000256" key="1">
    <source>
        <dbReference type="SAM" id="Phobius"/>
    </source>
</evidence>
<evidence type="ECO:0000313" key="3">
    <source>
        <dbReference type="EMBL" id="KAK0149062.1"/>
    </source>
</evidence>
<comment type="caution">
    <text evidence="3">The sequence shown here is derived from an EMBL/GenBank/DDBJ whole genome shotgun (WGS) entry which is preliminary data.</text>
</comment>
<dbReference type="InterPro" id="IPR036872">
    <property type="entry name" value="CH_dom_sf"/>
</dbReference>
<keyword evidence="1" id="KW-1133">Transmembrane helix</keyword>
<dbReference type="PROSITE" id="PS50021">
    <property type="entry name" value="CH"/>
    <property type="match status" value="1"/>
</dbReference>
<feature type="transmembrane region" description="Helical" evidence="1">
    <location>
        <begin position="116"/>
        <end position="140"/>
    </location>
</feature>
<dbReference type="Gene3D" id="1.10.418.10">
    <property type="entry name" value="Calponin-like domain"/>
    <property type="match status" value="1"/>
</dbReference>
<evidence type="ECO:0000313" key="5">
    <source>
        <dbReference type="Proteomes" id="UP001174136"/>
    </source>
</evidence>
<sequence>MDWLFPGSVDMRQVKFQAKHEEEFRHNYKLLIEAFAKKGINKRVPVGELVKGSFKSNFIFLKWFRQFFTDNVKNMDYNPVKARDGQEICPAPLLLRSPKTSERLDSVMDENQSPSLWFSSAFSMSPLHIVSGFWMFCPLLQKRQGKKQRRPEKEPLWWRL</sequence>